<dbReference type="RefSeq" id="WP_156005375.1">
    <property type="nucleotide sequence ID" value="NZ_CP046276.1"/>
</dbReference>
<proteinExistence type="predicted"/>
<dbReference type="KEGG" id="stab:STABA_v1c00600"/>
<dbReference type="AlphaFoldDB" id="A0A6I6C3Q2"/>
<name>A0A6I6C3Q2_9MOLU</name>
<gene>
    <name evidence="1" type="ORF">STABA_v1c00600</name>
</gene>
<evidence type="ECO:0000313" key="2">
    <source>
        <dbReference type="Proteomes" id="UP000424468"/>
    </source>
</evidence>
<accession>A0A6I6C3Q2</accession>
<dbReference type="GO" id="GO:0016020">
    <property type="term" value="C:membrane"/>
    <property type="evidence" value="ECO:0007669"/>
    <property type="project" value="InterPro"/>
</dbReference>
<reference evidence="1 2" key="1">
    <citation type="submission" date="2019-11" db="EMBL/GenBank/DDBJ databases">
        <title>Complete genome sequence of Spiroplasma tabanidicola TAUS-1 (DSM 22603).</title>
        <authorList>
            <person name="Huang C.-T."/>
            <person name="Lin Y.-C."/>
            <person name="Kuo C.-H."/>
        </authorList>
    </citation>
    <scope>NUCLEOTIDE SEQUENCE [LARGE SCALE GENOMIC DNA]</scope>
    <source>
        <strain evidence="1 2">TAUS-1</strain>
    </source>
</reference>
<dbReference type="Proteomes" id="UP000424468">
    <property type="component" value="Chromosome"/>
</dbReference>
<dbReference type="Pfam" id="PF05215">
    <property type="entry name" value="Spiralin"/>
    <property type="match status" value="1"/>
</dbReference>
<keyword evidence="2" id="KW-1185">Reference proteome</keyword>
<evidence type="ECO:0000313" key="1">
    <source>
        <dbReference type="EMBL" id="QGS51427.1"/>
    </source>
</evidence>
<dbReference type="InterPro" id="IPR007880">
    <property type="entry name" value="Spiralin"/>
</dbReference>
<protein>
    <submittedName>
        <fullName evidence="1">Uncharacterized protein</fullName>
    </submittedName>
</protein>
<organism evidence="1 2">
    <name type="scientific">Spiroplasma tabanidicola</name>
    <dbReference type="NCBI Taxonomy" id="324079"/>
    <lineage>
        <taxon>Bacteria</taxon>
        <taxon>Bacillati</taxon>
        <taxon>Mycoplasmatota</taxon>
        <taxon>Mollicutes</taxon>
        <taxon>Entomoplasmatales</taxon>
        <taxon>Spiroplasmataceae</taxon>
        <taxon>Spiroplasma</taxon>
    </lineage>
</organism>
<dbReference type="EMBL" id="CP046276">
    <property type="protein sequence ID" value="QGS51427.1"/>
    <property type="molecule type" value="Genomic_DNA"/>
</dbReference>
<sequence length="140" mass="15818">MTAKVKETSQYLIANSSAKFSINYFDDRIDLDNLSVDDKKVYFSTYSESDAKQSVIDKFKETFNKTLVEEKDVSFSNYNAQTPLKEDGTGYIEVTAKDKNEYIKGATKFVLVEKRISLSFDNRIVRNLGSVNGNGSPLLL</sequence>